<sequence>MKSITLRITGDQERIAFQCLHLRKESLEVKLKEKSAAHQSMIRYEIKLINQLLIQLMGSEAQYDPMLL</sequence>
<dbReference type="STRING" id="112248.SAMN05444392_106137"/>
<protein>
    <recommendedName>
        <fullName evidence="3">Control of competence regulator ComK, YlbF/YmcA</fullName>
    </recommendedName>
</protein>
<dbReference type="EMBL" id="FQVL01000006">
    <property type="protein sequence ID" value="SHF02823.1"/>
    <property type="molecule type" value="Genomic_DNA"/>
</dbReference>
<name>A0A1M4YB60_9BACL</name>
<accession>A0A1M4YB60</accession>
<evidence type="ECO:0000313" key="1">
    <source>
        <dbReference type="EMBL" id="SHF02823.1"/>
    </source>
</evidence>
<organism evidence="1 2">
    <name type="scientific">Seinonella peptonophila</name>
    <dbReference type="NCBI Taxonomy" id="112248"/>
    <lineage>
        <taxon>Bacteria</taxon>
        <taxon>Bacillati</taxon>
        <taxon>Bacillota</taxon>
        <taxon>Bacilli</taxon>
        <taxon>Bacillales</taxon>
        <taxon>Thermoactinomycetaceae</taxon>
        <taxon>Seinonella</taxon>
    </lineage>
</organism>
<gene>
    <name evidence="1" type="ORF">SAMN05444392_106137</name>
</gene>
<proteinExistence type="predicted"/>
<evidence type="ECO:0008006" key="3">
    <source>
        <dbReference type="Google" id="ProtNLM"/>
    </source>
</evidence>
<reference evidence="1 2" key="1">
    <citation type="submission" date="2016-11" db="EMBL/GenBank/DDBJ databases">
        <authorList>
            <person name="Jaros S."/>
            <person name="Januszkiewicz K."/>
            <person name="Wedrychowicz H."/>
        </authorList>
    </citation>
    <scope>NUCLEOTIDE SEQUENCE [LARGE SCALE GENOMIC DNA]</scope>
    <source>
        <strain evidence="1 2">DSM 44666</strain>
    </source>
</reference>
<keyword evidence="2" id="KW-1185">Reference proteome</keyword>
<dbReference type="Proteomes" id="UP000184476">
    <property type="component" value="Unassembled WGS sequence"/>
</dbReference>
<dbReference type="AlphaFoldDB" id="A0A1M4YB60"/>
<evidence type="ECO:0000313" key="2">
    <source>
        <dbReference type="Proteomes" id="UP000184476"/>
    </source>
</evidence>